<evidence type="ECO:0000256" key="6">
    <source>
        <dbReference type="ARBA" id="ARBA00022692"/>
    </source>
</evidence>
<keyword evidence="5" id="KW-1003">Cell membrane</keyword>
<evidence type="ECO:0000256" key="11">
    <source>
        <dbReference type="ARBA" id="ARBA00023293"/>
    </source>
</evidence>
<dbReference type="GO" id="GO:0005886">
    <property type="term" value="C:plasma membrane"/>
    <property type="evidence" value="ECO:0007669"/>
    <property type="project" value="UniProtKB-SubCell"/>
</dbReference>
<keyword evidence="11" id="KW-0141">cGMP biosynthesis</keyword>
<dbReference type="PROSITE" id="PS00154">
    <property type="entry name" value="ATPASE_E1_E2"/>
    <property type="match status" value="1"/>
</dbReference>
<evidence type="ECO:0000313" key="18">
    <source>
        <dbReference type="EMBL" id="CAD8125636.1"/>
    </source>
</evidence>
<dbReference type="Pfam" id="PF16212">
    <property type="entry name" value="PhoLip_ATPase_C"/>
    <property type="match status" value="1"/>
</dbReference>
<keyword evidence="9 16" id="KW-1133">Transmembrane helix</keyword>
<evidence type="ECO:0000313" key="19">
    <source>
        <dbReference type="Proteomes" id="UP000692954"/>
    </source>
</evidence>
<feature type="transmembrane region" description="Helical" evidence="16">
    <location>
        <begin position="1121"/>
        <end position="1141"/>
    </location>
</feature>
<feature type="transmembrane region" description="Helical" evidence="16">
    <location>
        <begin position="1229"/>
        <end position="1249"/>
    </location>
</feature>
<dbReference type="InterPro" id="IPR001054">
    <property type="entry name" value="A/G_cyclase"/>
</dbReference>
<feature type="transmembrane region" description="Helical" evidence="16">
    <location>
        <begin position="1073"/>
        <end position="1093"/>
    </location>
</feature>
<evidence type="ECO:0000256" key="5">
    <source>
        <dbReference type="ARBA" id="ARBA00022475"/>
    </source>
</evidence>
<dbReference type="PANTHER" id="PTHR24092:SF150">
    <property type="entry name" value="PHOSPHOLIPID-TRANSPORTING ATPASE"/>
    <property type="match status" value="1"/>
</dbReference>
<dbReference type="EC" id="4.6.1.2" evidence="4"/>
<feature type="transmembrane region" description="Helical" evidence="16">
    <location>
        <begin position="1358"/>
        <end position="1377"/>
    </location>
</feature>
<feature type="transmembrane region" description="Helical" evidence="16">
    <location>
        <begin position="66"/>
        <end position="89"/>
    </location>
</feature>
<feature type="transmembrane region" description="Helical" evidence="16">
    <location>
        <begin position="1411"/>
        <end position="1429"/>
    </location>
</feature>
<feature type="transmembrane region" description="Helical" evidence="16">
    <location>
        <begin position="1161"/>
        <end position="1180"/>
    </location>
</feature>
<feature type="transmembrane region" description="Helical" evidence="16">
    <location>
        <begin position="1041"/>
        <end position="1061"/>
    </location>
</feature>
<feature type="coiled-coil region" evidence="15">
    <location>
        <begin position="861"/>
        <end position="888"/>
    </location>
</feature>
<dbReference type="InterPro" id="IPR059000">
    <property type="entry name" value="ATPase_P-type_domA"/>
</dbReference>
<feature type="transmembrane region" description="Helical" evidence="16">
    <location>
        <begin position="1466"/>
        <end position="1485"/>
    </location>
</feature>
<feature type="domain" description="Guanylate cyclase" evidence="17">
    <location>
        <begin position="1575"/>
        <end position="1710"/>
    </location>
</feature>
<evidence type="ECO:0000256" key="4">
    <source>
        <dbReference type="ARBA" id="ARBA00012202"/>
    </source>
</evidence>
<comment type="subcellular location">
    <subcellularLocation>
        <location evidence="3">Cell membrane</location>
        <topology evidence="3">Multi-pass membrane protein</topology>
    </subcellularLocation>
</comment>
<feature type="transmembrane region" description="Helical" evidence="16">
    <location>
        <begin position="1932"/>
        <end position="1953"/>
    </location>
</feature>
<dbReference type="InterPro" id="IPR018303">
    <property type="entry name" value="ATPase_P-typ_P_site"/>
</dbReference>
<comment type="catalytic activity">
    <reaction evidence="1">
        <text>GTP = 3',5'-cyclic GMP + diphosphate</text>
        <dbReference type="Rhea" id="RHEA:13665"/>
        <dbReference type="ChEBI" id="CHEBI:33019"/>
        <dbReference type="ChEBI" id="CHEBI:37565"/>
        <dbReference type="ChEBI" id="CHEBI:57746"/>
        <dbReference type="EC" id="4.6.1.2"/>
    </reaction>
</comment>
<keyword evidence="10 16" id="KW-0472">Membrane</keyword>
<gene>
    <name evidence="18" type="ORF">PSON_ATCC_30995.1.T1610019</name>
</gene>
<feature type="transmembrane region" description="Helical" evidence="16">
    <location>
        <begin position="1497"/>
        <end position="1518"/>
    </location>
</feature>
<protein>
    <recommendedName>
        <fullName evidence="4">guanylate cyclase</fullName>
        <ecNumber evidence="4">4.6.1.2</ecNumber>
    </recommendedName>
    <alternativeName>
        <fullName evidence="14">Guanylyl cyclase</fullName>
    </alternativeName>
</protein>
<feature type="transmembrane region" description="Helical" evidence="16">
    <location>
        <begin position="1187"/>
        <end position="1209"/>
    </location>
</feature>
<dbReference type="GO" id="GO:0035556">
    <property type="term" value="P:intracellular signal transduction"/>
    <property type="evidence" value="ECO:0007669"/>
    <property type="project" value="InterPro"/>
</dbReference>
<dbReference type="InterPro" id="IPR044492">
    <property type="entry name" value="P_typ_ATPase_HD_dom"/>
</dbReference>
<evidence type="ECO:0000256" key="16">
    <source>
        <dbReference type="SAM" id="Phobius"/>
    </source>
</evidence>
<dbReference type="SMART" id="SM00044">
    <property type="entry name" value="CYCc"/>
    <property type="match status" value="2"/>
</dbReference>
<evidence type="ECO:0000256" key="7">
    <source>
        <dbReference type="ARBA" id="ARBA00022723"/>
    </source>
</evidence>
<keyword evidence="8" id="KW-0460">Magnesium</keyword>
<evidence type="ECO:0000256" key="2">
    <source>
        <dbReference type="ARBA" id="ARBA00001946"/>
    </source>
</evidence>
<dbReference type="Pfam" id="PF16209">
    <property type="entry name" value="PhoLip_ATPase_N"/>
    <property type="match status" value="1"/>
</dbReference>
<dbReference type="SFLD" id="SFLDF00027">
    <property type="entry name" value="p-type_atpase"/>
    <property type="match status" value="1"/>
</dbReference>
<evidence type="ECO:0000256" key="3">
    <source>
        <dbReference type="ARBA" id="ARBA00004651"/>
    </source>
</evidence>
<evidence type="ECO:0000256" key="10">
    <source>
        <dbReference type="ARBA" id="ARBA00023136"/>
    </source>
</evidence>
<dbReference type="FunFam" id="3.30.70.1230:FF:000026">
    <property type="entry name" value="Guanylyl cyclase, putative"/>
    <property type="match status" value="1"/>
</dbReference>
<name>A0A8S1RB95_9CILI</name>
<accession>A0A8S1RB95</accession>
<dbReference type="Proteomes" id="UP000692954">
    <property type="component" value="Unassembled WGS sequence"/>
</dbReference>
<feature type="transmembrane region" description="Helical" evidence="16">
    <location>
        <begin position="1383"/>
        <end position="1404"/>
    </location>
</feature>
<keyword evidence="19" id="KW-1185">Reference proteome</keyword>
<evidence type="ECO:0000256" key="12">
    <source>
        <dbReference type="ARBA" id="ARBA00061340"/>
    </source>
</evidence>
<organism evidence="18 19">
    <name type="scientific">Paramecium sonneborni</name>
    <dbReference type="NCBI Taxonomy" id="65129"/>
    <lineage>
        <taxon>Eukaryota</taxon>
        <taxon>Sar</taxon>
        <taxon>Alveolata</taxon>
        <taxon>Ciliophora</taxon>
        <taxon>Intramacronucleata</taxon>
        <taxon>Oligohymenophorea</taxon>
        <taxon>Peniculida</taxon>
        <taxon>Parameciidae</taxon>
        <taxon>Paramecium</taxon>
    </lineage>
</organism>
<dbReference type="PROSITE" id="PS50125">
    <property type="entry name" value="GUANYLATE_CYCLASE_2"/>
    <property type="match status" value="2"/>
</dbReference>
<sequence>MNYNHHQIIEKWLLRFRKCLSLCYPEDSQLITMELNKGSVQLLSVPQDKNIFNTRKYTFLNFLPKTLFTGLVRFGNIYLLVISLIMLIDPTLSPFYRWITIFPVGISVLLYLFIEFLLDIRRQSHDHKINMQTTSRGAKDGSIETVKWSDIQIGDILYLIKGDIVPADIILLDTGQVRDREAICMVDTQYYDGKSTLTKKKSSYLTQLIVLRTRLKNQFPEYRKMLTGKLEYQAPNGNTQKFHARLKLKKDPKNEELTIDNFIPKGTKIKQTSWLFGLAIYVGQNTKTMQSSNYGALKKSFEEKQCNFYSFLMACLSLFFTLISIIVLLARSDEMSFALIIDNYTTNGMKVFQLAILYAQLIPATLYLLFDIVNFISLFKFEINQIEENIVKYVKINSSNNLCDLGHVDYMLIDKTGTLTTSYYKLDNLLFGQLAFSLNYDQLQLTLNQKSAKQDDLDDPIKFASINDNNEYLIPYEYDKKSSHTTEVQPSGKLLLKSVKTSNNHPVFNQITAQTQNKRQTFVNMDVQHQQQFQDYSQTRMFLPQPKQRNSPGNNNDEFMQLVNQLKISSPQKEYLLTKDINTLYYDAFLKCLMLCHEARPVFGADSITYESFSKNEEISLTFARSCGYSLENLNKFDSPDMYLCKVRGDSIWYQILGLNLFTYNRNLNSVVIQIPITMDLELGQEHEALNQLCGEGSKNKSLLICKGDYEAIKLKLQLNHKEREELDAYIQQYKMRGIRMIVYATKVLTEKETENYKQQFNLLHSSLTNQDSLLEELAIEYEKELSLLGMIGFKEELKNDALDFIKTVKECNINIWLLSGDQEAQTISCAQALEMTETSKYLRIVATDKEQIWLQINTAIGQIQSELQKIQEKQQSILQEKQQEKNSQLQSQSRSMIKSSVTLFEGASYQQILQFVLVVNGYSLSQISQSADLMSHFRFLACVCKNMIGFNMNPQQKELACIIIKDYFPNKPTILGVGDGYNDALMMQASHISIEIINSKLNHIYPQVNAGDISVNTLKEIKVLLLQKCKLHSERISSMIIYLFYCSGFLGMTLFFFNWFCQFTATSLHDSMTVFLFIFLYVTPNALVIGLADLQTMPQVNSQIPTLYVDGQIRTRRFGFYYLIESFLESFLSAAFTFYTCTYMVNYAWTNDGHQSDLQMVATSIIYVIITVSCLKVLFRLIQHNVHIVVIISLLTFGLLVGFVFVNYRGEFSQFDYQELTYQLFTRFNSIVAMIFCLFGCYFINYFLHDFIKLNQFPTVYEQFAFINKDGIQWEDLTHKEILNQCLDQHLNVSTIIQNVFIDCTITSPYISEMLNPGDTKVTEMKLKGLTLEMKELVLEQKFLAHRLSQSLNHLRFFLCILLLYFIAYCLTDFFINDLRVFTGVYYLIIFGIVFLILLFSCSSIMEQEYYTYSHLTVLIIFGMKIAVDWLSDDLTITLSATLVILFSTFNTMNMTVIPIMLYNICYLIQLIVRIIIIVIQSDLNTSKATYSQSRISVYAASTQILLVISITIRFLFTYYKSIKHRRNDYLAKYSIEQDNMTAQDILSILVPRFVRQQISTGIYSMQQAQDDVSILFAYICDFDTIMKEEGKNVVLMLDQLFRLYDNLCIQHGVQKIETVGYTYMAATGIKACEQNMTAHVIRTEKTMRLVNMAFDMMEQVQGRKYGKGNQIEMKIGIHVGRVIAGVIGHHKPQFSLIGDPVNQTSRVGSTGDTGAITLSEQAFKQARHGIKYYSKKQKEAKGLGIIDTYQVYKTKPIGYQIPKAFLLWQNCTKIVVKDMRQQRSQRQIVPKKKGQFLSQLHNSIYQDNMKQSNKLEISPRAPQTVQFLMPQNSPQEPENKSKLSLPMQPSEAILTDESMLIANEQEEKDKLDLIKPNLILEIPENEIKINFNQILKEQNLDESKIGMIFLWFTYFVITLLSVIVRKLFEYDLLIFVLRAIFLILVIVLFPILSKAYRQVFVNFMYYLLLIYAVFTVLFQAYLTDNWEVAMICLLEVLYIMIVTCQLKMFTFFQIIIYMFIMLTFFLAFYIASDLVTHFAIFYICCCMLILLLGYYLAMSEQIQMFNNLQINEEKKVKQINLVSQLLPMHSYLKMKNSSIYDKSDFIDEFDDVTLLFADIKGFTEYSHTQTPEGVVTMLRNLFTEFDKLCQKYYVYKMYTIGDCYVVMGFTNSAKRNPIQEAINTVKMGFQMVDIIMQVRLKIKFDKLNMRIGIHTGQVTGGIIGTDIVRYDIYGKDVSIANKMESSGEEGRVQVSQTTKQMIERAEKHPFKFKFHHDVDLSKFNMTTKGYLVEWEKTRDEVSLEQF</sequence>
<feature type="transmembrane region" description="Helical" evidence="16">
    <location>
        <begin position="2039"/>
        <end position="2059"/>
    </location>
</feature>
<evidence type="ECO:0000256" key="1">
    <source>
        <dbReference type="ARBA" id="ARBA00001436"/>
    </source>
</evidence>
<comment type="similarity">
    <text evidence="12">In the N-terminal section; belongs to the cation transport ATPase (P-type) (TC 3.A.3) family. Type IV subfamily.</text>
</comment>
<comment type="cofactor">
    <cofactor evidence="2">
        <name>Mg(2+)</name>
        <dbReference type="ChEBI" id="CHEBI:18420"/>
    </cofactor>
</comment>
<dbReference type="SFLD" id="SFLDG00002">
    <property type="entry name" value="C1.7:_P-type_atpase_like"/>
    <property type="match status" value="1"/>
</dbReference>
<evidence type="ECO:0000256" key="15">
    <source>
        <dbReference type="SAM" id="Coils"/>
    </source>
</evidence>
<feature type="transmembrane region" description="Helical" evidence="16">
    <location>
        <begin position="1965"/>
        <end position="1984"/>
    </location>
</feature>
<dbReference type="GO" id="GO:0045332">
    <property type="term" value="P:phospholipid translocation"/>
    <property type="evidence" value="ECO:0007669"/>
    <property type="project" value="TreeGrafter"/>
</dbReference>
<dbReference type="FunFam" id="3.30.70.1230:FF:000045">
    <property type="entry name" value="Phospholipid-transporting ATPase"/>
    <property type="match status" value="1"/>
</dbReference>
<keyword evidence="7" id="KW-0479">Metal-binding</keyword>
<evidence type="ECO:0000256" key="9">
    <source>
        <dbReference type="ARBA" id="ARBA00022989"/>
    </source>
</evidence>
<proteinExistence type="inferred from homology"/>
<dbReference type="EMBL" id="CAJJDN010000161">
    <property type="protein sequence ID" value="CAD8125636.1"/>
    <property type="molecule type" value="Genomic_DNA"/>
</dbReference>
<dbReference type="InterPro" id="IPR032630">
    <property type="entry name" value="P_typ_ATPase_c"/>
</dbReference>
<evidence type="ECO:0000256" key="14">
    <source>
        <dbReference type="ARBA" id="ARBA00075861"/>
    </source>
</evidence>
<feature type="transmembrane region" description="Helical" evidence="16">
    <location>
        <begin position="308"/>
        <end position="331"/>
    </location>
</feature>
<dbReference type="SFLD" id="SFLDS00003">
    <property type="entry name" value="Haloacid_Dehalogenase"/>
    <property type="match status" value="1"/>
</dbReference>
<comment type="caution">
    <text evidence="18">The sequence shown here is derived from an EMBL/GenBank/DDBJ whole genome shotgun (WGS) entry which is preliminary data.</text>
</comment>
<dbReference type="CDD" id="cd07302">
    <property type="entry name" value="CHD"/>
    <property type="match status" value="2"/>
</dbReference>
<dbReference type="GO" id="GO:0046872">
    <property type="term" value="F:metal ion binding"/>
    <property type="evidence" value="ECO:0007669"/>
    <property type="project" value="UniProtKB-KW"/>
</dbReference>
<dbReference type="GO" id="GO:0140326">
    <property type="term" value="F:ATPase-coupled intramembrane lipid transporter activity"/>
    <property type="evidence" value="ECO:0007669"/>
    <property type="project" value="TreeGrafter"/>
</dbReference>
<keyword evidence="15" id="KW-0175">Coiled coil</keyword>
<feature type="transmembrane region" description="Helical" evidence="16">
    <location>
        <begin position="1907"/>
        <end position="1926"/>
    </location>
</feature>
<dbReference type="Pfam" id="PF00211">
    <property type="entry name" value="Guanylate_cyc"/>
    <property type="match status" value="2"/>
</dbReference>
<feature type="domain" description="Guanylate cyclase" evidence="17">
    <location>
        <begin position="2115"/>
        <end position="2246"/>
    </location>
</feature>
<feature type="transmembrane region" description="Helical" evidence="16">
    <location>
        <begin position="2013"/>
        <end position="2033"/>
    </location>
</feature>
<dbReference type="GO" id="GO:0004383">
    <property type="term" value="F:guanylate cyclase activity"/>
    <property type="evidence" value="ECO:0007669"/>
    <property type="project" value="UniProtKB-EC"/>
</dbReference>
<keyword evidence="6 16" id="KW-0812">Transmembrane</keyword>
<evidence type="ECO:0000256" key="13">
    <source>
        <dbReference type="ARBA" id="ARBA00061677"/>
    </source>
</evidence>
<dbReference type="OrthoDB" id="354346at2759"/>
<feature type="transmembrane region" description="Helical" evidence="16">
    <location>
        <begin position="351"/>
        <end position="370"/>
    </location>
</feature>
<feature type="transmembrane region" description="Helical" evidence="16">
    <location>
        <begin position="1435"/>
        <end position="1454"/>
    </location>
</feature>
<evidence type="ECO:0000256" key="8">
    <source>
        <dbReference type="ARBA" id="ARBA00022842"/>
    </source>
</evidence>
<dbReference type="PANTHER" id="PTHR24092">
    <property type="entry name" value="PROBABLE PHOSPHOLIPID-TRANSPORTING ATPASE"/>
    <property type="match status" value="1"/>
</dbReference>
<feature type="transmembrane region" description="Helical" evidence="16">
    <location>
        <begin position="1990"/>
        <end position="2006"/>
    </location>
</feature>
<evidence type="ECO:0000259" key="17">
    <source>
        <dbReference type="PROSITE" id="PS50125"/>
    </source>
</evidence>
<feature type="transmembrane region" description="Helical" evidence="16">
    <location>
        <begin position="95"/>
        <end position="118"/>
    </location>
</feature>
<reference evidence="18" key="1">
    <citation type="submission" date="2021-01" db="EMBL/GenBank/DDBJ databases">
        <authorList>
            <consortium name="Genoscope - CEA"/>
            <person name="William W."/>
        </authorList>
    </citation>
    <scope>NUCLEOTIDE SEQUENCE</scope>
</reference>
<dbReference type="InterPro" id="IPR032631">
    <property type="entry name" value="P-type_ATPase_N"/>
</dbReference>
<dbReference type="Pfam" id="PF00122">
    <property type="entry name" value="E1-E2_ATPase"/>
    <property type="match status" value="1"/>
</dbReference>
<comment type="similarity">
    <text evidence="13">In the C-terminal section; belongs to the adenylyl cyclase class-4/guanylyl cyclase family.</text>
</comment>